<feature type="domain" description="NADH:ubiquinone oxidoreductase 30kDa subunit" evidence="1">
    <location>
        <begin position="17"/>
        <end position="89"/>
    </location>
</feature>
<keyword evidence="3" id="KW-1185">Reference proteome</keyword>
<dbReference type="RefSeq" id="WP_249316062.1">
    <property type="nucleotide sequence ID" value="NZ_JACRSR010000002.1"/>
</dbReference>
<organism evidence="2 3">
    <name type="scientific">Gehongia tenuis</name>
    <dbReference type="NCBI Taxonomy" id="2763655"/>
    <lineage>
        <taxon>Bacteria</taxon>
        <taxon>Bacillati</taxon>
        <taxon>Bacillota</taxon>
        <taxon>Clostridia</taxon>
        <taxon>Christensenellales</taxon>
        <taxon>Christensenellaceae</taxon>
        <taxon>Gehongia</taxon>
    </lineage>
</organism>
<dbReference type="InterPro" id="IPR001268">
    <property type="entry name" value="NADH_UbQ_OxRdtase_30kDa_su"/>
</dbReference>
<proteinExistence type="predicted"/>
<reference evidence="2" key="1">
    <citation type="submission" date="2020-08" db="EMBL/GenBank/DDBJ databases">
        <title>Genome public.</title>
        <authorList>
            <person name="Liu C."/>
            <person name="Sun Q."/>
        </authorList>
    </citation>
    <scope>NUCLEOTIDE SEQUENCE</scope>
    <source>
        <strain evidence="2">NSJ-53</strain>
    </source>
</reference>
<dbReference type="EMBL" id="JACRSR010000002">
    <property type="protein sequence ID" value="MBC8531473.1"/>
    <property type="molecule type" value="Genomic_DNA"/>
</dbReference>
<evidence type="ECO:0000313" key="2">
    <source>
        <dbReference type="EMBL" id="MBC8531473.1"/>
    </source>
</evidence>
<dbReference type="SUPFAM" id="SSF143243">
    <property type="entry name" value="Nqo5-like"/>
    <property type="match status" value="1"/>
</dbReference>
<dbReference type="Pfam" id="PF00329">
    <property type="entry name" value="Complex1_30kDa"/>
    <property type="match status" value="1"/>
</dbReference>
<sequence>MTQTILRLDSHSLVPKVLQFKHEGYRLVQISCTRLPKDYEITYSFAKDYELVNLRLVIDENTEIISISDIFEPAFLYENEIHDLFGVKINLISLDYQGNLYRTAEKTPFK</sequence>
<dbReference type="InterPro" id="IPR037232">
    <property type="entry name" value="NADH_quin_OxRdtase_su_C/D-like"/>
</dbReference>
<accession>A0A926D4A1</accession>
<dbReference type="GO" id="GO:0008137">
    <property type="term" value="F:NADH dehydrogenase (ubiquinone) activity"/>
    <property type="evidence" value="ECO:0007669"/>
    <property type="project" value="InterPro"/>
</dbReference>
<dbReference type="AlphaFoldDB" id="A0A926D4A1"/>
<gene>
    <name evidence="2" type="ORF">H8696_06380</name>
</gene>
<protein>
    <submittedName>
        <fullName evidence="2">NADH-quinone oxidoreductase subunit C</fullName>
    </submittedName>
</protein>
<dbReference type="Gene3D" id="3.30.460.80">
    <property type="entry name" value="NADH:ubiquinone oxidoreductase, 30kDa subunit"/>
    <property type="match status" value="1"/>
</dbReference>
<name>A0A926D4A1_9FIRM</name>
<evidence type="ECO:0000313" key="3">
    <source>
        <dbReference type="Proteomes" id="UP000623172"/>
    </source>
</evidence>
<comment type="caution">
    <text evidence="2">The sequence shown here is derived from an EMBL/GenBank/DDBJ whole genome shotgun (WGS) entry which is preliminary data.</text>
</comment>
<dbReference type="Proteomes" id="UP000623172">
    <property type="component" value="Unassembled WGS sequence"/>
</dbReference>
<evidence type="ECO:0000259" key="1">
    <source>
        <dbReference type="Pfam" id="PF00329"/>
    </source>
</evidence>